<dbReference type="CDD" id="cd12148">
    <property type="entry name" value="fungal_TF_MHR"/>
    <property type="match status" value="1"/>
</dbReference>
<proteinExistence type="predicted"/>
<evidence type="ECO:0000313" key="11">
    <source>
        <dbReference type="Proteomes" id="UP000016928"/>
    </source>
</evidence>
<dbReference type="STRING" id="1229664.N4UGK2"/>
<evidence type="ECO:0000256" key="1">
    <source>
        <dbReference type="ARBA" id="ARBA00004123"/>
    </source>
</evidence>
<dbReference type="HOGENOM" id="CLU_490926_0_0_1"/>
<evidence type="ECO:0000256" key="3">
    <source>
        <dbReference type="ARBA" id="ARBA00022833"/>
    </source>
</evidence>
<keyword evidence="2" id="KW-0479">Metal-binding</keyword>
<dbReference type="GO" id="GO:0045944">
    <property type="term" value="P:positive regulation of transcription by RNA polymerase II"/>
    <property type="evidence" value="ECO:0007669"/>
    <property type="project" value="TreeGrafter"/>
</dbReference>
<dbReference type="PANTHER" id="PTHR47782:SF12">
    <property type="entry name" value="ZN(II)2CYS6 TRANSCRIPTION FACTOR (EUROFUNG)"/>
    <property type="match status" value="1"/>
</dbReference>
<dbReference type="Pfam" id="PF04082">
    <property type="entry name" value="Fungal_trans"/>
    <property type="match status" value="1"/>
</dbReference>
<feature type="compositionally biased region" description="Basic and acidic residues" evidence="8">
    <location>
        <begin position="62"/>
        <end position="76"/>
    </location>
</feature>
<dbReference type="EMBL" id="KB730036">
    <property type="protein sequence ID" value="ENH74349.1"/>
    <property type="molecule type" value="Genomic_DNA"/>
</dbReference>
<evidence type="ECO:0000256" key="7">
    <source>
        <dbReference type="ARBA" id="ARBA00023242"/>
    </source>
</evidence>
<keyword evidence="7" id="KW-0539">Nucleus</keyword>
<reference evidence="11" key="1">
    <citation type="submission" date="2012-09" db="EMBL/GenBank/DDBJ databases">
        <title>Genome sequencing and comparative transcriptomics of race 1 and race 4 of banana pathogen: Fusarium oxysporum f. sp. cubense.</title>
        <authorList>
            <person name="Fang X."/>
            <person name="Huang J."/>
        </authorList>
    </citation>
    <scope>NUCLEOTIDE SEQUENCE [LARGE SCALE GENOMIC DNA]</scope>
    <source>
        <strain evidence="11">race 1</strain>
    </source>
</reference>
<comment type="subcellular location">
    <subcellularLocation>
        <location evidence="1">Nucleus</location>
    </subcellularLocation>
</comment>
<dbReference type="Proteomes" id="UP000016928">
    <property type="component" value="Unassembled WGS sequence"/>
</dbReference>
<gene>
    <name evidence="10" type="ORF">FOC1_g10004963</name>
</gene>
<dbReference type="AlphaFoldDB" id="N4UGK2"/>
<evidence type="ECO:0000256" key="2">
    <source>
        <dbReference type="ARBA" id="ARBA00022723"/>
    </source>
</evidence>
<evidence type="ECO:0000256" key="8">
    <source>
        <dbReference type="SAM" id="MobiDB-lite"/>
    </source>
</evidence>
<sequence>MAESGVALGVANPKVSKMRGSARRRHRTPARYSFQPVIAAKSLSRASCSQIKAQQEVLYSRVRQDPDGRKQRRANDAELENSGARAGIRVRVETAGLRTLCLPASHESTGMNPVSYVQGLEQRVAGLQGRLDQQTAKSMTQENPESGSLLAPNLQTNIHPDLQSFTGHLDAFYMQSVPSQGYSFDLLTYQADNLFSISRQPPADEANYSIDTTRSLDPSMAAVVTDISVREGASFFQTYFEIIHPRYPFLDVEECSTAYIKWKSGEIATCGNNAWSTCLLKLAMLLHAFHELHGESTERVVHIVGVAMHFAIFNDFHRLTNDGSYEIEMKIKAWWCIYCLDKVVAITLRIPPYPLDEWIDTPAYRVKHGPQFFMPWAVDTPGSSDGVLYTFDLRYFAHMCKIRRLHSEILTLSRQVDPGSIDQSLRKLLSEIDGWAKSKDVFASGNSHPNAEGHASPLGVVYVAHMTRVVLYSSVPFEPASENTDKLLQACCDSCATFRALQKRKQLPKHWFDVGVVMVYILWRRSMPVSKVIDRAIRDCTAILSIFADRSQKVDIYRDCMELLASSISRVSTPGNIDTETRQELNFLLGQIEENSLASHVHAKLSEMCRTSIAGMDT</sequence>
<feature type="region of interest" description="Disordered" evidence="8">
    <location>
        <begin position="60"/>
        <end position="82"/>
    </location>
</feature>
<dbReference type="GO" id="GO:0005634">
    <property type="term" value="C:nucleus"/>
    <property type="evidence" value="ECO:0007669"/>
    <property type="project" value="UniProtKB-SubCell"/>
</dbReference>
<feature type="domain" description="Xylanolytic transcriptional activator regulatory" evidence="9">
    <location>
        <begin position="269"/>
        <end position="357"/>
    </location>
</feature>
<evidence type="ECO:0000313" key="10">
    <source>
        <dbReference type="EMBL" id="ENH74349.1"/>
    </source>
</evidence>
<keyword evidence="4" id="KW-0805">Transcription regulation</keyword>
<name>N4UGK2_FUSC1</name>
<dbReference type="VEuPathDB" id="FungiDB:FOC1_g10004963"/>
<dbReference type="OMA" id="CIPASHE"/>
<protein>
    <recommendedName>
        <fullName evidence="9">Xylanolytic transcriptional activator regulatory domain-containing protein</fullName>
    </recommendedName>
</protein>
<dbReference type="PANTHER" id="PTHR47782">
    <property type="entry name" value="ZN(II)2CYS6 TRANSCRIPTION FACTOR (EUROFUNG)-RELATED"/>
    <property type="match status" value="1"/>
</dbReference>
<keyword evidence="6" id="KW-0804">Transcription</keyword>
<dbReference type="GO" id="GO:0043565">
    <property type="term" value="F:sequence-specific DNA binding"/>
    <property type="evidence" value="ECO:0007669"/>
    <property type="project" value="TreeGrafter"/>
</dbReference>
<dbReference type="OrthoDB" id="189997at2759"/>
<keyword evidence="5" id="KW-0238">DNA-binding</keyword>
<dbReference type="InterPro" id="IPR007219">
    <property type="entry name" value="XnlR_reg_dom"/>
</dbReference>
<reference evidence="11" key="2">
    <citation type="journal article" date="2014" name="PLoS ONE">
        <title>Genome and Transcriptome Analysis of the Fungal Pathogen Fusarium oxysporum f. sp. cubense Causing Banana Vascular Wilt Disease.</title>
        <authorList>
            <person name="Guo L."/>
            <person name="Han L."/>
            <person name="Yang L."/>
            <person name="Zeng H."/>
            <person name="Fan D."/>
            <person name="Zhu Y."/>
            <person name="Feng Y."/>
            <person name="Wang G."/>
            <person name="Peng C."/>
            <person name="Jiang X."/>
            <person name="Zhou D."/>
            <person name="Ni P."/>
            <person name="Liang C."/>
            <person name="Liu L."/>
            <person name="Wang J."/>
            <person name="Mao C."/>
            <person name="Fang X."/>
            <person name="Peng M."/>
            <person name="Huang J."/>
        </authorList>
    </citation>
    <scope>NUCLEOTIDE SEQUENCE [LARGE SCALE GENOMIC DNA]</scope>
    <source>
        <strain evidence="11">race 1</strain>
    </source>
</reference>
<dbReference type="InterPro" id="IPR052202">
    <property type="entry name" value="Yeast_MetPath_Reg"/>
</dbReference>
<organism evidence="10 11">
    <name type="scientific">Fusarium oxysporum f. sp. cubense (strain race 1)</name>
    <name type="common">Panama disease fungus</name>
    <dbReference type="NCBI Taxonomy" id="1229664"/>
    <lineage>
        <taxon>Eukaryota</taxon>
        <taxon>Fungi</taxon>
        <taxon>Dikarya</taxon>
        <taxon>Ascomycota</taxon>
        <taxon>Pezizomycotina</taxon>
        <taxon>Sordariomycetes</taxon>
        <taxon>Hypocreomycetidae</taxon>
        <taxon>Hypocreales</taxon>
        <taxon>Nectriaceae</taxon>
        <taxon>Fusarium</taxon>
        <taxon>Fusarium oxysporum species complex</taxon>
    </lineage>
</organism>
<keyword evidence="3" id="KW-0862">Zinc</keyword>
<evidence type="ECO:0000256" key="4">
    <source>
        <dbReference type="ARBA" id="ARBA00023015"/>
    </source>
</evidence>
<dbReference type="GO" id="GO:0006351">
    <property type="term" value="P:DNA-templated transcription"/>
    <property type="evidence" value="ECO:0007669"/>
    <property type="project" value="InterPro"/>
</dbReference>
<dbReference type="GO" id="GO:0000981">
    <property type="term" value="F:DNA-binding transcription factor activity, RNA polymerase II-specific"/>
    <property type="evidence" value="ECO:0007669"/>
    <property type="project" value="TreeGrafter"/>
</dbReference>
<evidence type="ECO:0000256" key="5">
    <source>
        <dbReference type="ARBA" id="ARBA00023125"/>
    </source>
</evidence>
<evidence type="ECO:0000256" key="6">
    <source>
        <dbReference type="ARBA" id="ARBA00023163"/>
    </source>
</evidence>
<accession>N4UGK2</accession>
<dbReference type="GO" id="GO:0008270">
    <property type="term" value="F:zinc ion binding"/>
    <property type="evidence" value="ECO:0007669"/>
    <property type="project" value="InterPro"/>
</dbReference>
<evidence type="ECO:0000259" key="9">
    <source>
        <dbReference type="Pfam" id="PF04082"/>
    </source>
</evidence>